<dbReference type="Proteomes" id="UP001166251">
    <property type="component" value="Unassembled WGS sequence"/>
</dbReference>
<keyword evidence="2" id="KW-1185">Reference proteome</keyword>
<evidence type="ECO:0008006" key="3">
    <source>
        <dbReference type="Google" id="ProtNLM"/>
    </source>
</evidence>
<dbReference type="PROSITE" id="PS51257">
    <property type="entry name" value="PROKAR_LIPOPROTEIN"/>
    <property type="match status" value="1"/>
</dbReference>
<evidence type="ECO:0000313" key="1">
    <source>
        <dbReference type="EMBL" id="MBW8189839.1"/>
    </source>
</evidence>
<name>A0ABS7ECA4_9GAMM</name>
<comment type="caution">
    <text evidence="1">The sequence shown here is derived from an EMBL/GenBank/DDBJ whole genome shotgun (WGS) entry which is preliminary data.</text>
</comment>
<gene>
    <name evidence="1" type="ORF">K0504_02230</name>
</gene>
<sequence length="129" mass="14156">MFRVTVWESVDMRIVCIVLIAFSLIACGTTDSELTSKGASHDYILGFHDGRHSGIKEAGNHWDHYVRDEQKFSNNKDYRDGWLAGEAEGKELQKQAVTVGVAAAVASEAISVKGEMVDLDKVAQEAAKK</sequence>
<dbReference type="EMBL" id="JAHZSS010000002">
    <property type="protein sequence ID" value="MBW8189839.1"/>
    <property type="molecule type" value="Genomic_DNA"/>
</dbReference>
<dbReference type="RefSeq" id="WP_220102526.1">
    <property type="nucleotide sequence ID" value="NZ_JAHZSS010000002.1"/>
</dbReference>
<protein>
    <recommendedName>
        <fullName evidence="3">Lipoprotein</fullName>
    </recommendedName>
</protein>
<accession>A0ABS7ECA4</accession>
<proteinExistence type="predicted"/>
<evidence type="ECO:0000313" key="2">
    <source>
        <dbReference type="Proteomes" id="UP001166251"/>
    </source>
</evidence>
<reference evidence="1" key="1">
    <citation type="submission" date="2021-07" db="EMBL/GenBank/DDBJ databases">
        <title>Neiella marina sp. nov., isolated from the intestinal content of sea cucumber Apostichopus japonicus.</title>
        <authorList>
            <person name="Bai X."/>
        </authorList>
    </citation>
    <scope>NUCLEOTIDE SEQUENCE</scope>
    <source>
        <strain evidence="1">126</strain>
    </source>
</reference>
<organism evidence="1 2">
    <name type="scientific">Neiella holothuriorum</name>
    <dbReference type="NCBI Taxonomy" id="2870530"/>
    <lineage>
        <taxon>Bacteria</taxon>
        <taxon>Pseudomonadati</taxon>
        <taxon>Pseudomonadota</taxon>
        <taxon>Gammaproteobacteria</taxon>
        <taxon>Alteromonadales</taxon>
        <taxon>Echinimonadaceae</taxon>
        <taxon>Neiella</taxon>
    </lineage>
</organism>